<reference evidence="3" key="1">
    <citation type="submission" date="2022-11" db="UniProtKB">
        <authorList>
            <consortium name="WormBaseParasite"/>
        </authorList>
    </citation>
    <scope>IDENTIFICATION</scope>
</reference>
<evidence type="ECO:0000313" key="2">
    <source>
        <dbReference type="Proteomes" id="UP000887565"/>
    </source>
</evidence>
<sequence>MAARYEMVDEPEAMEVVDDGVYHPDLTISSSSHHSFDTFKSLEPIVAGPISLKVIFYGSDWSNMKRRIYVSLAAILVLSSVAVFITLFTGLITTLSRIRQLDKMKESGLFIVPASIGENGIFLYNLPGSSSDARSLVDNYIAEIDKFLTDYRKQTTCIKDSGGTCKSNAIHKHFVDSNCTQDNKYGFYDGSPCILFGMRNPRESLLQTGKWSPEITEDFLKGLTVFASVAKHRLANLNVNATPITCYARHVIFNTLREIEVASNLFLYYPDSGFENSLLIGNEVSPLTTITIS</sequence>
<evidence type="ECO:0000313" key="3">
    <source>
        <dbReference type="WBParaSite" id="nRc.2.0.1.t11058-RA"/>
    </source>
</evidence>
<keyword evidence="1" id="KW-0472">Membrane</keyword>
<feature type="transmembrane region" description="Helical" evidence="1">
    <location>
        <begin position="68"/>
        <end position="95"/>
    </location>
</feature>
<dbReference type="AlphaFoldDB" id="A0A915IBA1"/>
<dbReference type="Proteomes" id="UP000887565">
    <property type="component" value="Unplaced"/>
</dbReference>
<dbReference type="Gene3D" id="2.60.40.1660">
    <property type="entry name" value="Na, k-atpase alpha subunit"/>
    <property type="match status" value="1"/>
</dbReference>
<name>A0A915IBA1_ROMCU</name>
<evidence type="ECO:0000256" key="1">
    <source>
        <dbReference type="SAM" id="Phobius"/>
    </source>
</evidence>
<proteinExistence type="predicted"/>
<keyword evidence="2" id="KW-1185">Reference proteome</keyword>
<organism evidence="2 3">
    <name type="scientific">Romanomermis culicivorax</name>
    <name type="common">Nematode worm</name>
    <dbReference type="NCBI Taxonomy" id="13658"/>
    <lineage>
        <taxon>Eukaryota</taxon>
        <taxon>Metazoa</taxon>
        <taxon>Ecdysozoa</taxon>
        <taxon>Nematoda</taxon>
        <taxon>Enoplea</taxon>
        <taxon>Dorylaimia</taxon>
        <taxon>Mermithida</taxon>
        <taxon>Mermithoidea</taxon>
        <taxon>Mermithidae</taxon>
        <taxon>Romanomermis</taxon>
    </lineage>
</organism>
<dbReference type="InterPro" id="IPR038702">
    <property type="entry name" value="Na/K_ATPase_sub_beta_sf"/>
</dbReference>
<protein>
    <submittedName>
        <fullName evidence="3">Uncharacterized protein</fullName>
    </submittedName>
</protein>
<keyword evidence="1" id="KW-0812">Transmembrane</keyword>
<keyword evidence="1" id="KW-1133">Transmembrane helix</keyword>
<accession>A0A915IBA1</accession>
<dbReference type="WBParaSite" id="nRc.2.0.1.t11058-RA">
    <property type="protein sequence ID" value="nRc.2.0.1.t11058-RA"/>
    <property type="gene ID" value="nRc.2.0.1.g11058"/>
</dbReference>